<evidence type="ECO:0000313" key="3">
    <source>
        <dbReference type="EMBL" id="QYN52334.1"/>
    </source>
</evidence>
<dbReference type="EMBL" id="CP048268">
    <property type="protein sequence ID" value="QYN52334.1"/>
    <property type="molecule type" value="Genomic_DNA"/>
</dbReference>
<dbReference type="InterPro" id="IPR050194">
    <property type="entry name" value="Glycosyltransferase_grp1"/>
</dbReference>
<dbReference type="Gene3D" id="3.40.50.2000">
    <property type="entry name" value="Glycogen Phosphorylase B"/>
    <property type="match status" value="2"/>
</dbReference>
<sequence>MKVLHVNAGLESGGGLTHIINLLKEAKSEKKDFTLLCLADGPVAKAAQEAKINYHVLGVKSRYDLTSLRRLSDFINHGNFDIVHTHGPRANLYLALIKGKITAKWCVTVHSDPYLDFKGRGFLGKVFTRQNVRALKKADCIFAITKRFADLITTKTGISAAKVHVIYNGTFFHDDSAIPAKYEHPHFNIVNVARLEKVKGQELLLQALKKLDNGNVHLYIAGDGTQKRSLQELTQKLELGPQVTFQGFMTHKQLKHLYRRMDLAVLTSYSESFPLVLLEASDNLLPILSTDVGDIEMMIPDKRHGFIANTGDVASITAALQAAVNTPKEELKQMAFREKAYVADNFSLNKQLSSILTVYQSLIKGD</sequence>
<keyword evidence="4" id="KW-1185">Reference proteome</keyword>
<dbReference type="Proteomes" id="UP000826550">
    <property type="component" value="Chromosome"/>
</dbReference>
<evidence type="ECO:0000259" key="1">
    <source>
        <dbReference type="Pfam" id="PF00534"/>
    </source>
</evidence>
<dbReference type="RefSeq" id="WP_220220791.1">
    <property type="nucleotide sequence ID" value="NZ_CP048268.1"/>
</dbReference>
<dbReference type="PANTHER" id="PTHR45947:SF3">
    <property type="entry name" value="SULFOQUINOVOSYL TRANSFERASE SQD2"/>
    <property type="match status" value="1"/>
</dbReference>
<accession>A0ABX8W525</accession>
<evidence type="ECO:0000313" key="4">
    <source>
        <dbReference type="Proteomes" id="UP000826550"/>
    </source>
</evidence>
<dbReference type="SUPFAM" id="SSF53756">
    <property type="entry name" value="UDP-Glycosyltransferase/glycogen phosphorylase"/>
    <property type="match status" value="1"/>
</dbReference>
<dbReference type="PANTHER" id="PTHR45947">
    <property type="entry name" value="SULFOQUINOVOSYL TRANSFERASE SQD2"/>
    <property type="match status" value="1"/>
</dbReference>
<feature type="domain" description="Glycosyl transferase family 1" evidence="1">
    <location>
        <begin position="188"/>
        <end position="333"/>
    </location>
</feature>
<name>A0ABX8W525_9LACO</name>
<dbReference type="Pfam" id="PF13439">
    <property type="entry name" value="Glyco_transf_4"/>
    <property type="match status" value="1"/>
</dbReference>
<organism evidence="3 4">
    <name type="scientific">Lactobacillus panisapium</name>
    <dbReference type="NCBI Taxonomy" id="2012495"/>
    <lineage>
        <taxon>Bacteria</taxon>
        <taxon>Bacillati</taxon>
        <taxon>Bacillota</taxon>
        <taxon>Bacilli</taxon>
        <taxon>Lactobacillales</taxon>
        <taxon>Lactobacillaceae</taxon>
        <taxon>Lactobacillus</taxon>
    </lineage>
</organism>
<dbReference type="InterPro" id="IPR001296">
    <property type="entry name" value="Glyco_trans_1"/>
</dbReference>
<feature type="domain" description="Glycosyltransferase subfamily 4-like N-terminal" evidence="2">
    <location>
        <begin position="13"/>
        <end position="169"/>
    </location>
</feature>
<dbReference type="Pfam" id="PF00534">
    <property type="entry name" value="Glycos_transf_1"/>
    <property type="match status" value="1"/>
</dbReference>
<proteinExistence type="predicted"/>
<gene>
    <name evidence="3" type="ORF">GYM71_02370</name>
</gene>
<dbReference type="InterPro" id="IPR028098">
    <property type="entry name" value="Glyco_trans_4-like_N"/>
</dbReference>
<reference evidence="3 4" key="1">
    <citation type="submission" date="2020-01" db="EMBL/GenBank/DDBJ databases">
        <title>Vast differences in strain-level diversity in the gut microbiota of two closely related honey bee species.</title>
        <authorList>
            <person name="Ellegaard K.M."/>
            <person name="Suenami S."/>
            <person name="Miyazaki R."/>
            <person name="Engel P."/>
        </authorList>
    </citation>
    <scope>NUCLEOTIDE SEQUENCE [LARGE SCALE GENOMIC DNA]</scope>
    <source>
        <strain evidence="3 4">ESL0416</strain>
    </source>
</reference>
<evidence type="ECO:0000259" key="2">
    <source>
        <dbReference type="Pfam" id="PF13439"/>
    </source>
</evidence>
<protein>
    <submittedName>
        <fullName evidence="3">Glycosyltransferase family 4 protein</fullName>
    </submittedName>
</protein>